<feature type="non-terminal residue" evidence="2">
    <location>
        <position position="196"/>
    </location>
</feature>
<feature type="domain" description="Retrotransposon gag" evidence="1">
    <location>
        <begin position="79"/>
        <end position="167"/>
    </location>
</feature>
<organism evidence="2 3">
    <name type="scientific">Phytophthora fragariae</name>
    <dbReference type="NCBI Taxonomy" id="53985"/>
    <lineage>
        <taxon>Eukaryota</taxon>
        <taxon>Sar</taxon>
        <taxon>Stramenopiles</taxon>
        <taxon>Oomycota</taxon>
        <taxon>Peronosporomycetes</taxon>
        <taxon>Peronosporales</taxon>
        <taxon>Peronosporaceae</taxon>
        <taxon>Phytophthora</taxon>
    </lineage>
</organism>
<evidence type="ECO:0000313" key="3">
    <source>
        <dbReference type="Proteomes" id="UP000440367"/>
    </source>
</evidence>
<protein>
    <recommendedName>
        <fullName evidence="1">Retrotransposon gag domain-containing protein</fullName>
    </recommendedName>
</protein>
<name>A0A6A3UZI1_9STRA</name>
<dbReference type="InterPro" id="IPR005162">
    <property type="entry name" value="Retrotrans_gag_dom"/>
</dbReference>
<evidence type="ECO:0000259" key="1">
    <source>
        <dbReference type="Pfam" id="PF03732"/>
    </source>
</evidence>
<sequence>MNARLLAEVTTLLRQQQELMTKLVNRPPAEKRVEGISMPKYSGSLGESLELFLDQARLFFEAKDIDYMHPSNSRRVLAMMVSNLQGQAAEWYVTQQSSIDTIDELADALRREFIPADLQERLRDALYKLKQREGRDLADYVTRYRQLIMRVKDMSETDKNALFTRGLVTQTRAEVVYRRCTTVRDAISVAMEYERA</sequence>
<dbReference type="PANTHER" id="PTHR33223">
    <property type="entry name" value="CCHC-TYPE DOMAIN-CONTAINING PROTEIN"/>
    <property type="match status" value="1"/>
</dbReference>
<accession>A0A6A3UZI1</accession>
<dbReference type="PANTHER" id="PTHR33223:SF6">
    <property type="entry name" value="CCHC-TYPE DOMAIN-CONTAINING PROTEIN"/>
    <property type="match status" value="1"/>
</dbReference>
<dbReference type="AlphaFoldDB" id="A0A6A3UZI1"/>
<dbReference type="Proteomes" id="UP000440367">
    <property type="component" value="Unassembled WGS sequence"/>
</dbReference>
<dbReference type="Pfam" id="PF03732">
    <property type="entry name" value="Retrotrans_gag"/>
    <property type="match status" value="1"/>
</dbReference>
<evidence type="ECO:0000313" key="2">
    <source>
        <dbReference type="EMBL" id="KAE9157940.1"/>
    </source>
</evidence>
<dbReference type="EMBL" id="QXGD01009461">
    <property type="protein sequence ID" value="KAE9157940.1"/>
    <property type="molecule type" value="Genomic_DNA"/>
</dbReference>
<proteinExistence type="predicted"/>
<gene>
    <name evidence="2" type="ORF">PF002_g33242</name>
</gene>
<reference evidence="2 3" key="1">
    <citation type="submission" date="2018-08" db="EMBL/GenBank/DDBJ databases">
        <title>Genomic investigation of the strawberry pathogen Phytophthora fragariae indicates pathogenicity is determined by transcriptional variation in three key races.</title>
        <authorList>
            <person name="Adams T.M."/>
            <person name="Armitage A.D."/>
            <person name="Sobczyk M.K."/>
            <person name="Bates H.J."/>
            <person name="Dunwell J.M."/>
            <person name="Nellist C.F."/>
            <person name="Harrison R.J."/>
        </authorList>
    </citation>
    <scope>NUCLEOTIDE SEQUENCE [LARGE SCALE GENOMIC DNA]</scope>
    <source>
        <strain evidence="2 3">BC-1</strain>
    </source>
</reference>
<comment type="caution">
    <text evidence="2">The sequence shown here is derived from an EMBL/GenBank/DDBJ whole genome shotgun (WGS) entry which is preliminary data.</text>
</comment>